<dbReference type="OrthoDB" id="3196313at2"/>
<feature type="active site" description="Nucleophile" evidence="3">
    <location>
        <position position="247"/>
    </location>
</feature>
<proteinExistence type="inferred from homology"/>
<feature type="active site" description="Proton donor" evidence="3">
    <location>
        <position position="162"/>
    </location>
</feature>
<comment type="similarity">
    <text evidence="1">Belongs to the DDAH family.</text>
</comment>
<sequence>MSTRFALVRKPAETLADGIVTFVERQPVDLALARRQWVAYVAALEANGWPAVEVDADDTLPDSVFVEDTVIMFGSVAVLANPSRAARSPEVAGTARKLRELGFEPVALTEGHLDGGDVLKVGRTVYVGLGGTTDQAAIDQLQRVLGPHGWTVVAVPITKALHLKSALTALPDQTIIGYGPLVDDPSIFPSFLEVPEESGAHVVVLDEDTVLMSDGAPQSRSIFEARGLRVVPVDISEYEKLEGCVTCLSVRVRQ</sequence>
<dbReference type="GO" id="GO:0045429">
    <property type="term" value="P:positive regulation of nitric oxide biosynthetic process"/>
    <property type="evidence" value="ECO:0007669"/>
    <property type="project" value="TreeGrafter"/>
</dbReference>
<protein>
    <submittedName>
        <fullName evidence="4">Dimethylargininase</fullName>
    </submittedName>
</protein>
<dbReference type="Gene3D" id="3.75.10.10">
    <property type="entry name" value="L-arginine/glycine Amidinotransferase, Chain A"/>
    <property type="match status" value="1"/>
</dbReference>
<dbReference type="GO" id="GO:0016597">
    <property type="term" value="F:amino acid binding"/>
    <property type="evidence" value="ECO:0007669"/>
    <property type="project" value="TreeGrafter"/>
</dbReference>
<dbReference type="Proteomes" id="UP000198688">
    <property type="component" value="Chromosome I"/>
</dbReference>
<dbReference type="GO" id="GO:0006525">
    <property type="term" value="P:arginine metabolic process"/>
    <property type="evidence" value="ECO:0007669"/>
    <property type="project" value="TreeGrafter"/>
</dbReference>
<evidence type="ECO:0000313" key="4">
    <source>
        <dbReference type="EMBL" id="SDS48910.1"/>
    </source>
</evidence>
<dbReference type="PANTHER" id="PTHR12737">
    <property type="entry name" value="DIMETHYLARGININE DIMETHYLAMINOHYDROLASE"/>
    <property type="match status" value="1"/>
</dbReference>
<dbReference type="GO" id="GO:0000052">
    <property type="term" value="P:citrulline metabolic process"/>
    <property type="evidence" value="ECO:0007669"/>
    <property type="project" value="TreeGrafter"/>
</dbReference>
<evidence type="ECO:0000256" key="2">
    <source>
        <dbReference type="ARBA" id="ARBA00022801"/>
    </source>
</evidence>
<gene>
    <name evidence="4" type="ORF">SAMN04489716_0895</name>
</gene>
<keyword evidence="5" id="KW-1185">Reference proteome</keyword>
<dbReference type="GO" id="GO:0016403">
    <property type="term" value="F:dimethylargininase activity"/>
    <property type="evidence" value="ECO:0007669"/>
    <property type="project" value="TreeGrafter"/>
</dbReference>
<dbReference type="PANTHER" id="PTHR12737:SF9">
    <property type="entry name" value="DIMETHYLARGININASE"/>
    <property type="match status" value="1"/>
</dbReference>
<reference evidence="4 5" key="1">
    <citation type="submission" date="2016-10" db="EMBL/GenBank/DDBJ databases">
        <authorList>
            <person name="de Groot N.N."/>
        </authorList>
    </citation>
    <scope>NUCLEOTIDE SEQUENCE [LARGE SCALE GENOMIC DNA]</scope>
    <source>
        <strain evidence="4 5">DSM 43941</strain>
    </source>
</reference>
<dbReference type="SUPFAM" id="SSF55909">
    <property type="entry name" value="Pentein"/>
    <property type="match status" value="1"/>
</dbReference>
<evidence type="ECO:0000256" key="1">
    <source>
        <dbReference type="ARBA" id="ARBA00008532"/>
    </source>
</evidence>
<evidence type="ECO:0000256" key="3">
    <source>
        <dbReference type="PIRSR" id="PIRSR633199-1"/>
    </source>
</evidence>
<dbReference type="NCBIfam" id="NF045660">
    <property type="entry name" value="DiMthArgaseDdahStm"/>
    <property type="match status" value="1"/>
</dbReference>
<evidence type="ECO:0000313" key="5">
    <source>
        <dbReference type="Proteomes" id="UP000198688"/>
    </source>
</evidence>
<dbReference type="AlphaFoldDB" id="A0A1H1SLK7"/>
<accession>A0A1H1SLK7</accession>
<keyword evidence="2" id="KW-0378">Hydrolase</keyword>
<dbReference type="EMBL" id="LT629758">
    <property type="protein sequence ID" value="SDS48910.1"/>
    <property type="molecule type" value="Genomic_DNA"/>
</dbReference>
<dbReference type="InterPro" id="IPR033199">
    <property type="entry name" value="DDAH-like"/>
</dbReference>
<dbReference type="RefSeq" id="WP_092541836.1">
    <property type="nucleotide sequence ID" value="NZ_BOMJ01000009.1"/>
</dbReference>
<name>A0A1H1SLK7_9ACTN</name>
<dbReference type="STRING" id="113562.SAMN04489716_0895"/>
<organism evidence="4 5">
    <name type="scientific">Actinoplanes derwentensis</name>
    <dbReference type="NCBI Taxonomy" id="113562"/>
    <lineage>
        <taxon>Bacteria</taxon>
        <taxon>Bacillati</taxon>
        <taxon>Actinomycetota</taxon>
        <taxon>Actinomycetes</taxon>
        <taxon>Micromonosporales</taxon>
        <taxon>Micromonosporaceae</taxon>
        <taxon>Actinoplanes</taxon>
    </lineage>
</organism>